<dbReference type="Proteomes" id="UP001187192">
    <property type="component" value="Unassembled WGS sequence"/>
</dbReference>
<evidence type="ECO:0000313" key="2">
    <source>
        <dbReference type="EMBL" id="GMN45719.1"/>
    </source>
</evidence>
<reference evidence="2" key="1">
    <citation type="submission" date="2023-07" db="EMBL/GenBank/DDBJ databases">
        <title>draft genome sequence of fig (Ficus carica).</title>
        <authorList>
            <person name="Takahashi T."/>
            <person name="Nishimura K."/>
        </authorList>
    </citation>
    <scope>NUCLEOTIDE SEQUENCE</scope>
</reference>
<comment type="caution">
    <text evidence="2">The sequence shown here is derived from an EMBL/GenBank/DDBJ whole genome shotgun (WGS) entry which is preliminary data.</text>
</comment>
<name>A0AA87ZXR5_FICCA</name>
<gene>
    <name evidence="2" type="ORF">TIFTF001_014910</name>
</gene>
<evidence type="ECO:0000256" key="1">
    <source>
        <dbReference type="SAM" id="MobiDB-lite"/>
    </source>
</evidence>
<accession>A0AA87ZXR5</accession>
<protein>
    <submittedName>
        <fullName evidence="2">Uncharacterized protein</fullName>
    </submittedName>
</protein>
<dbReference type="EMBL" id="BTGU01000021">
    <property type="protein sequence ID" value="GMN45719.1"/>
    <property type="molecule type" value="Genomic_DNA"/>
</dbReference>
<keyword evidence="3" id="KW-1185">Reference proteome</keyword>
<evidence type="ECO:0000313" key="3">
    <source>
        <dbReference type="Proteomes" id="UP001187192"/>
    </source>
</evidence>
<dbReference type="Gramene" id="FCD_00010904-RA">
    <property type="protein sequence ID" value="FCD_00010904-RA:cds"/>
    <property type="gene ID" value="FCD_00010904"/>
</dbReference>
<sequence length="187" mass="21801">MNLLEREIECGNAVMKWEFQTRIAEDGDEERSAAKSRRESEERERGERKWDNFKDVYKWPFFKGRKKKQHFSLSHRLPEKPSSQVGSAMESSQRRIRRGFRHVLLQPSSSLRESPHAPIRTRVSRPALVHSRAFPFPRGSRVAANWCQRSHFLHSLLDMCSVGPALSPRSQHLITFSPQDESERSTC</sequence>
<organism evidence="2 3">
    <name type="scientific">Ficus carica</name>
    <name type="common">Common fig</name>
    <dbReference type="NCBI Taxonomy" id="3494"/>
    <lineage>
        <taxon>Eukaryota</taxon>
        <taxon>Viridiplantae</taxon>
        <taxon>Streptophyta</taxon>
        <taxon>Embryophyta</taxon>
        <taxon>Tracheophyta</taxon>
        <taxon>Spermatophyta</taxon>
        <taxon>Magnoliopsida</taxon>
        <taxon>eudicotyledons</taxon>
        <taxon>Gunneridae</taxon>
        <taxon>Pentapetalae</taxon>
        <taxon>rosids</taxon>
        <taxon>fabids</taxon>
        <taxon>Rosales</taxon>
        <taxon>Moraceae</taxon>
        <taxon>Ficeae</taxon>
        <taxon>Ficus</taxon>
    </lineage>
</organism>
<feature type="region of interest" description="Disordered" evidence="1">
    <location>
        <begin position="25"/>
        <end position="47"/>
    </location>
</feature>
<proteinExistence type="predicted"/>
<feature type="compositionally biased region" description="Basic and acidic residues" evidence="1">
    <location>
        <begin position="30"/>
        <end position="47"/>
    </location>
</feature>
<dbReference type="AlphaFoldDB" id="A0AA87ZXR5"/>